<dbReference type="SUPFAM" id="SSF46894">
    <property type="entry name" value="C-terminal effector domain of the bipartite response regulators"/>
    <property type="match status" value="1"/>
</dbReference>
<comment type="function">
    <text evidence="7">May play the central regulatory role in sporulation. It may be an element of the effector pathway responsible for the activation of sporulation genes in response to nutritional stress. Spo0A may act in concert with spo0H (a sigma factor) to control the expression of some genes that are critical to the sporulation process.</text>
</comment>
<dbReference type="Gene3D" id="3.40.50.2300">
    <property type="match status" value="1"/>
</dbReference>
<keyword evidence="6" id="KW-0804">Transcription</keyword>
<evidence type="ECO:0000313" key="13">
    <source>
        <dbReference type="Proteomes" id="UP001158066"/>
    </source>
</evidence>
<evidence type="ECO:0000256" key="8">
    <source>
        <dbReference type="PROSITE-ProRule" id="PRU00169"/>
    </source>
</evidence>
<evidence type="ECO:0000256" key="6">
    <source>
        <dbReference type="ARBA" id="ARBA00023163"/>
    </source>
</evidence>
<dbReference type="AlphaFoldDB" id="A0AA45WX65"/>
<reference evidence="12" key="1">
    <citation type="submission" date="2017-05" db="EMBL/GenBank/DDBJ databases">
        <authorList>
            <person name="Varghese N."/>
            <person name="Submissions S."/>
        </authorList>
    </citation>
    <scope>NUCLEOTIDE SEQUENCE</scope>
    <source>
        <strain evidence="12">Su22</strain>
    </source>
</reference>
<dbReference type="RefSeq" id="WP_283409788.1">
    <property type="nucleotide sequence ID" value="NZ_FXUF01000009.1"/>
</dbReference>
<keyword evidence="3" id="KW-0902">Two-component regulatory system</keyword>
<evidence type="ECO:0000256" key="2">
    <source>
        <dbReference type="ARBA" id="ARBA00022553"/>
    </source>
</evidence>
<proteinExistence type="predicted"/>
<name>A0AA45WX65_9CLOT</name>
<dbReference type="PROSITE" id="PS50110">
    <property type="entry name" value="RESPONSE_REGULATORY"/>
    <property type="match status" value="1"/>
</dbReference>
<feature type="modified residue" description="4-aspartylphosphate" evidence="8">
    <location>
        <position position="47"/>
    </location>
</feature>
<dbReference type="Proteomes" id="UP001158066">
    <property type="component" value="Unassembled WGS sequence"/>
</dbReference>
<dbReference type="GO" id="GO:0005829">
    <property type="term" value="C:cytosol"/>
    <property type="evidence" value="ECO:0007669"/>
    <property type="project" value="TreeGrafter"/>
</dbReference>
<evidence type="ECO:0000256" key="7">
    <source>
        <dbReference type="ARBA" id="ARBA00024867"/>
    </source>
</evidence>
<dbReference type="CDD" id="cd17574">
    <property type="entry name" value="REC_OmpR"/>
    <property type="match status" value="1"/>
</dbReference>
<evidence type="ECO:0000256" key="1">
    <source>
        <dbReference type="ARBA" id="ARBA00018672"/>
    </source>
</evidence>
<sequence>MEDDLEICDILNFYLTQKGNYLVEKVHTAKDALEKTRTESFDIILLDIMLPDTDGISLCAQLRRHVYCPIIFISCRDDDESIMEALNMGGDSYLTKPFRSPVLLAHIEANLRRMQQPHTQEMSCITIGELTLDFADHTALKKDEKIYLSPTEYELLKHMMMNKGNALNAEELYQHIWYKPSNGDVRTVFVHIRNLRKKIETDPSKPEYIITVRKTGYMFANR</sequence>
<dbReference type="CDD" id="cd00383">
    <property type="entry name" value="trans_reg_C"/>
    <property type="match status" value="1"/>
</dbReference>
<dbReference type="InterPro" id="IPR036388">
    <property type="entry name" value="WH-like_DNA-bd_sf"/>
</dbReference>
<dbReference type="GO" id="GO:0000976">
    <property type="term" value="F:transcription cis-regulatory region binding"/>
    <property type="evidence" value="ECO:0007669"/>
    <property type="project" value="TreeGrafter"/>
</dbReference>
<dbReference type="InterPro" id="IPR001867">
    <property type="entry name" value="OmpR/PhoB-type_DNA-bd"/>
</dbReference>
<feature type="DNA-binding region" description="OmpR/PhoB-type" evidence="9">
    <location>
        <begin position="122"/>
        <end position="221"/>
    </location>
</feature>
<evidence type="ECO:0000313" key="12">
    <source>
        <dbReference type="EMBL" id="SMP61988.1"/>
    </source>
</evidence>
<dbReference type="EMBL" id="FXUF01000009">
    <property type="protein sequence ID" value="SMP61988.1"/>
    <property type="molecule type" value="Genomic_DNA"/>
</dbReference>
<keyword evidence="4" id="KW-0805">Transcription regulation</keyword>
<dbReference type="InterPro" id="IPR011006">
    <property type="entry name" value="CheY-like_superfamily"/>
</dbReference>
<evidence type="ECO:0000256" key="9">
    <source>
        <dbReference type="PROSITE-ProRule" id="PRU01091"/>
    </source>
</evidence>
<evidence type="ECO:0000259" key="10">
    <source>
        <dbReference type="PROSITE" id="PS50110"/>
    </source>
</evidence>
<feature type="domain" description="OmpR/PhoB-type" evidence="11">
    <location>
        <begin position="122"/>
        <end position="221"/>
    </location>
</feature>
<accession>A0AA45WX65</accession>
<feature type="domain" description="Response regulatory" evidence="10">
    <location>
        <begin position="1"/>
        <end position="111"/>
    </location>
</feature>
<protein>
    <recommendedName>
        <fullName evidence="1">Stage 0 sporulation protein A homolog</fullName>
    </recommendedName>
</protein>
<dbReference type="GO" id="GO:0006355">
    <property type="term" value="P:regulation of DNA-templated transcription"/>
    <property type="evidence" value="ECO:0007669"/>
    <property type="project" value="InterPro"/>
</dbReference>
<organism evidence="12 13">
    <name type="scientific">Anoxynatronum buryatiense</name>
    <dbReference type="NCBI Taxonomy" id="489973"/>
    <lineage>
        <taxon>Bacteria</taxon>
        <taxon>Bacillati</taxon>
        <taxon>Bacillota</taxon>
        <taxon>Clostridia</taxon>
        <taxon>Eubacteriales</taxon>
        <taxon>Clostridiaceae</taxon>
        <taxon>Anoxynatronum</taxon>
    </lineage>
</organism>
<dbReference type="PROSITE" id="PS51755">
    <property type="entry name" value="OMPR_PHOB"/>
    <property type="match status" value="1"/>
</dbReference>
<dbReference type="InterPro" id="IPR016032">
    <property type="entry name" value="Sig_transdc_resp-reg_C-effctor"/>
</dbReference>
<dbReference type="SUPFAM" id="SSF52172">
    <property type="entry name" value="CheY-like"/>
    <property type="match status" value="1"/>
</dbReference>
<keyword evidence="13" id="KW-1185">Reference proteome</keyword>
<evidence type="ECO:0000256" key="5">
    <source>
        <dbReference type="ARBA" id="ARBA00023125"/>
    </source>
</evidence>
<dbReference type="PANTHER" id="PTHR48111">
    <property type="entry name" value="REGULATOR OF RPOS"/>
    <property type="match status" value="1"/>
</dbReference>
<dbReference type="InterPro" id="IPR001789">
    <property type="entry name" value="Sig_transdc_resp-reg_receiver"/>
</dbReference>
<evidence type="ECO:0000256" key="4">
    <source>
        <dbReference type="ARBA" id="ARBA00023015"/>
    </source>
</evidence>
<dbReference type="SMART" id="SM00448">
    <property type="entry name" value="REC"/>
    <property type="match status" value="1"/>
</dbReference>
<keyword evidence="2 8" id="KW-0597">Phosphoprotein</keyword>
<dbReference type="Pfam" id="PF00072">
    <property type="entry name" value="Response_reg"/>
    <property type="match status" value="1"/>
</dbReference>
<dbReference type="Gene3D" id="1.10.10.10">
    <property type="entry name" value="Winged helix-like DNA-binding domain superfamily/Winged helix DNA-binding domain"/>
    <property type="match status" value="1"/>
</dbReference>
<dbReference type="GO" id="GO:0032993">
    <property type="term" value="C:protein-DNA complex"/>
    <property type="evidence" value="ECO:0007669"/>
    <property type="project" value="TreeGrafter"/>
</dbReference>
<dbReference type="PANTHER" id="PTHR48111:SF21">
    <property type="entry name" value="DNA-BINDING DUAL MASTER TRANSCRIPTIONAL REGULATOR RPAA"/>
    <property type="match status" value="1"/>
</dbReference>
<dbReference type="InterPro" id="IPR039420">
    <property type="entry name" value="WalR-like"/>
</dbReference>
<comment type="caution">
    <text evidence="12">The sequence shown here is derived from an EMBL/GenBank/DDBJ whole genome shotgun (WGS) entry which is preliminary data.</text>
</comment>
<evidence type="ECO:0000256" key="3">
    <source>
        <dbReference type="ARBA" id="ARBA00023012"/>
    </source>
</evidence>
<gene>
    <name evidence="12" type="ORF">SAMN06296020_109135</name>
</gene>
<keyword evidence="5 9" id="KW-0238">DNA-binding</keyword>
<evidence type="ECO:0000259" key="11">
    <source>
        <dbReference type="PROSITE" id="PS51755"/>
    </source>
</evidence>
<dbReference type="SMART" id="SM00862">
    <property type="entry name" value="Trans_reg_C"/>
    <property type="match status" value="1"/>
</dbReference>
<dbReference type="GO" id="GO:0000156">
    <property type="term" value="F:phosphorelay response regulator activity"/>
    <property type="evidence" value="ECO:0007669"/>
    <property type="project" value="TreeGrafter"/>
</dbReference>
<dbReference type="Pfam" id="PF00486">
    <property type="entry name" value="Trans_reg_C"/>
    <property type="match status" value="1"/>
</dbReference>